<evidence type="ECO:0000313" key="1">
    <source>
        <dbReference type="EMBL" id="EHR36292.1"/>
    </source>
</evidence>
<proteinExistence type="predicted"/>
<dbReference type="EMBL" id="AGEI01000002">
    <property type="protein sequence ID" value="EHR36292.1"/>
    <property type="molecule type" value="Genomic_DNA"/>
</dbReference>
<keyword evidence="2" id="KW-1185">Reference proteome</keyword>
<protein>
    <submittedName>
        <fullName evidence="1">Uncharacterized protein</fullName>
    </submittedName>
</protein>
<sequence length="37" mass="4313">MERVVNSIRVGIDMEMYNKYCFGSRIRMGRVVNSIMG</sequence>
<gene>
    <name evidence="1" type="ORF">HMPREF9709_00047</name>
</gene>
<name>H3NL36_9FIRM</name>
<evidence type="ECO:0000313" key="2">
    <source>
        <dbReference type="Proteomes" id="UP000004191"/>
    </source>
</evidence>
<reference evidence="1 2" key="1">
    <citation type="submission" date="2012-01" db="EMBL/GenBank/DDBJ databases">
        <title>The Genome Sequence of Helcococcus kunzii ATCC 51366.</title>
        <authorList>
            <consortium name="The Broad Institute Genome Sequencing Platform"/>
            <person name="Earl A."/>
            <person name="Ward D."/>
            <person name="Feldgarden M."/>
            <person name="Gevers D."/>
            <person name="Huys G."/>
            <person name="Young S.K."/>
            <person name="Zeng Q."/>
            <person name="Gargeya S."/>
            <person name="Fitzgerald M."/>
            <person name="Haas B."/>
            <person name="Abouelleil A."/>
            <person name="Alvarado L."/>
            <person name="Arachchi H.M."/>
            <person name="Berlin A."/>
            <person name="Chapman S.B."/>
            <person name="Gearin G."/>
            <person name="Goldberg J."/>
            <person name="Griggs A."/>
            <person name="Gujja S."/>
            <person name="Hansen M."/>
            <person name="Heiman D."/>
            <person name="Howarth C."/>
            <person name="Larimer J."/>
            <person name="Lui A."/>
            <person name="MacDonald P.J.P."/>
            <person name="McCowen C."/>
            <person name="Montmayeur A."/>
            <person name="Murphy C."/>
            <person name="Neiman D."/>
            <person name="Pearson M."/>
            <person name="Priest M."/>
            <person name="Roberts A."/>
            <person name="Saif S."/>
            <person name="Shea T."/>
            <person name="Sisk P."/>
            <person name="Stolte C."/>
            <person name="Sykes S."/>
            <person name="Wortman J."/>
            <person name="Nusbaum C."/>
            <person name="Birren B."/>
        </authorList>
    </citation>
    <scope>NUCLEOTIDE SEQUENCE [LARGE SCALE GENOMIC DNA]</scope>
    <source>
        <strain evidence="1 2">ATCC 51366</strain>
    </source>
</reference>
<dbReference type="AlphaFoldDB" id="H3NL36"/>
<dbReference type="HOGENOM" id="CLU_3344431_0_0_9"/>
<dbReference type="STRING" id="883114.HMPREF9709_00047"/>
<organism evidence="1 2">
    <name type="scientific">Helcococcus kunzii ATCC 51366</name>
    <dbReference type="NCBI Taxonomy" id="883114"/>
    <lineage>
        <taxon>Bacteria</taxon>
        <taxon>Bacillati</taxon>
        <taxon>Bacillota</taxon>
        <taxon>Tissierellia</taxon>
        <taxon>Tissierellales</taxon>
        <taxon>Peptoniphilaceae</taxon>
        <taxon>Helcococcus</taxon>
    </lineage>
</organism>
<dbReference type="Proteomes" id="UP000004191">
    <property type="component" value="Unassembled WGS sequence"/>
</dbReference>
<comment type="caution">
    <text evidence="1">The sequence shown here is derived from an EMBL/GenBank/DDBJ whole genome shotgun (WGS) entry which is preliminary data.</text>
</comment>
<accession>H3NL36</accession>